<dbReference type="PANTHER" id="PTHR12151">
    <property type="entry name" value="ELECTRON TRANSPORT PROTIN SCO1/SENC FAMILY MEMBER"/>
    <property type="match status" value="1"/>
</dbReference>
<evidence type="ECO:0000256" key="1">
    <source>
        <dbReference type="ARBA" id="ARBA00010996"/>
    </source>
</evidence>
<evidence type="ECO:0000313" key="6">
    <source>
        <dbReference type="EMBL" id="ABM20350.1"/>
    </source>
</evidence>
<feature type="disulfide bond" description="Redox-active" evidence="4">
    <location>
        <begin position="83"/>
        <end position="87"/>
    </location>
</feature>
<gene>
    <name evidence="6" type="ordered locus">Maqu_3279</name>
</gene>
<dbReference type="InterPro" id="IPR036249">
    <property type="entry name" value="Thioredoxin-like_sf"/>
</dbReference>
<dbReference type="PANTHER" id="PTHR12151:SF25">
    <property type="entry name" value="LINALOOL DEHYDRATASE_ISOMERASE DOMAIN-CONTAINING PROTEIN"/>
    <property type="match status" value="1"/>
</dbReference>
<reference evidence="7" key="1">
    <citation type="journal article" date="2011" name="Appl. Environ. Microbiol.">
        <title>Genomic potential of Marinobacter aquaeolei, a biogeochemical 'opportunitroph'.</title>
        <authorList>
            <person name="Singer E."/>
            <person name="Webb E.A."/>
            <person name="Nelson W.C."/>
            <person name="Heidelberg J.F."/>
            <person name="Ivanova N."/>
            <person name="Pati A."/>
            <person name="Edwards K.J."/>
        </authorList>
    </citation>
    <scope>NUCLEOTIDE SEQUENCE [LARGE SCALE GENOMIC DNA]</scope>
    <source>
        <strain evidence="7">ATCC 700491 / DSM 11845 / VT8</strain>
    </source>
</reference>
<evidence type="ECO:0000313" key="7">
    <source>
        <dbReference type="Proteomes" id="UP000000998"/>
    </source>
</evidence>
<dbReference type="GO" id="GO:0046872">
    <property type="term" value="F:metal ion binding"/>
    <property type="evidence" value="ECO:0007669"/>
    <property type="project" value="UniProtKB-KW"/>
</dbReference>
<name>A1U5T1_MARN8</name>
<evidence type="ECO:0000256" key="4">
    <source>
        <dbReference type="PIRSR" id="PIRSR603782-2"/>
    </source>
</evidence>
<dbReference type="STRING" id="351348.Maqu_3279"/>
<dbReference type="InterPro" id="IPR013766">
    <property type="entry name" value="Thioredoxin_domain"/>
</dbReference>
<dbReference type="Gene3D" id="3.40.30.10">
    <property type="entry name" value="Glutaredoxin"/>
    <property type="match status" value="1"/>
</dbReference>
<organism evidence="6 7">
    <name type="scientific">Marinobacter nauticus (strain ATCC 700491 / DSM 11845 / VT8)</name>
    <name type="common">Marinobacter aquaeolei</name>
    <dbReference type="NCBI Taxonomy" id="351348"/>
    <lineage>
        <taxon>Bacteria</taxon>
        <taxon>Pseudomonadati</taxon>
        <taxon>Pseudomonadota</taxon>
        <taxon>Gammaproteobacteria</taxon>
        <taxon>Pseudomonadales</taxon>
        <taxon>Marinobacteraceae</taxon>
        <taxon>Marinobacter</taxon>
    </lineage>
</organism>
<dbReference type="eggNOG" id="COG1999">
    <property type="taxonomic scope" value="Bacteria"/>
</dbReference>
<dbReference type="InterPro" id="IPR003782">
    <property type="entry name" value="SCO1/SenC"/>
</dbReference>
<evidence type="ECO:0000256" key="2">
    <source>
        <dbReference type="ARBA" id="ARBA00023008"/>
    </source>
</evidence>
<evidence type="ECO:0000259" key="5">
    <source>
        <dbReference type="PROSITE" id="PS51352"/>
    </source>
</evidence>
<comment type="similarity">
    <text evidence="1">Belongs to the SCO1/2 family.</text>
</comment>
<protein>
    <submittedName>
        <fullName evidence="6">Electron transport protein SCO1/SenC</fullName>
    </submittedName>
</protein>
<keyword evidence="3" id="KW-0479">Metal-binding</keyword>
<keyword evidence="2 3" id="KW-0186">Copper</keyword>
<dbReference type="FunFam" id="3.40.30.10:FF:000013">
    <property type="entry name" value="Blast:Protein SCO1 homolog, mitochondrial"/>
    <property type="match status" value="1"/>
</dbReference>
<dbReference type="EMBL" id="CP000514">
    <property type="protein sequence ID" value="ABM20350.1"/>
    <property type="molecule type" value="Genomic_DNA"/>
</dbReference>
<evidence type="ECO:0000256" key="3">
    <source>
        <dbReference type="PIRSR" id="PIRSR603782-1"/>
    </source>
</evidence>
<sequence length="211" mass="23496" precursor="true">MRKQRHENSLLATANIISATLTLIASLLLTGCFGNDEEDWNGKNISGLMPELEFDLINSQGKSVSGDDYSGRVRMLFFGFTSCPDVCPTALQKLNQVTSGLDPELQDEVLTLFVSVDPKRDTPERLAKYVDFFGDNIVGLTGKEPQLRELAKRYRTTFGYDEPDADGNYAVSHSSAIYVFDREGNPRLLMRPDLSGEEIRHDLAALIQEDA</sequence>
<dbReference type="KEGG" id="maq:Maqu_3279"/>
<feature type="binding site" evidence="3">
    <location>
        <position position="87"/>
    </location>
    <ligand>
        <name>Cu cation</name>
        <dbReference type="ChEBI" id="CHEBI:23378"/>
    </ligand>
</feature>
<dbReference type="PROSITE" id="PS51352">
    <property type="entry name" value="THIOREDOXIN_2"/>
    <property type="match status" value="1"/>
</dbReference>
<dbReference type="PROSITE" id="PS51257">
    <property type="entry name" value="PROKAR_LIPOPROTEIN"/>
    <property type="match status" value="1"/>
</dbReference>
<proteinExistence type="inferred from homology"/>
<dbReference type="Pfam" id="PF02630">
    <property type="entry name" value="SCO1-SenC"/>
    <property type="match status" value="1"/>
</dbReference>
<dbReference type="CDD" id="cd02968">
    <property type="entry name" value="SCO"/>
    <property type="match status" value="1"/>
</dbReference>
<feature type="binding site" evidence="3">
    <location>
        <position position="173"/>
    </location>
    <ligand>
        <name>Cu cation</name>
        <dbReference type="ChEBI" id="CHEBI:23378"/>
    </ligand>
</feature>
<accession>A1U5T1</accession>
<keyword evidence="4" id="KW-1015">Disulfide bond</keyword>
<dbReference type="Proteomes" id="UP000000998">
    <property type="component" value="Chromosome"/>
</dbReference>
<feature type="binding site" evidence="3">
    <location>
        <position position="83"/>
    </location>
    <ligand>
        <name>Cu cation</name>
        <dbReference type="ChEBI" id="CHEBI:23378"/>
    </ligand>
</feature>
<feature type="domain" description="Thioredoxin" evidence="5">
    <location>
        <begin position="45"/>
        <end position="211"/>
    </location>
</feature>
<dbReference type="AlphaFoldDB" id="A1U5T1"/>
<dbReference type="HOGENOM" id="CLU_050131_3_0_6"/>
<dbReference type="SUPFAM" id="SSF52833">
    <property type="entry name" value="Thioredoxin-like"/>
    <property type="match status" value="1"/>
</dbReference>